<evidence type="ECO:0000256" key="18">
    <source>
        <dbReference type="RuleBase" id="RU000457"/>
    </source>
</evidence>
<evidence type="ECO:0000256" key="2">
    <source>
        <dbReference type="ARBA" id="ARBA00007866"/>
    </source>
</evidence>
<evidence type="ECO:0000259" key="21">
    <source>
        <dbReference type="PROSITE" id="PS50999"/>
    </source>
</evidence>
<dbReference type="GO" id="GO:0042773">
    <property type="term" value="P:ATP synthesis coupled electron transport"/>
    <property type="evidence" value="ECO:0007669"/>
    <property type="project" value="TreeGrafter"/>
</dbReference>
<dbReference type="FunFam" id="1.10.287.90:FF:000001">
    <property type="entry name" value="Cytochrome c oxidase subunit 2"/>
    <property type="match status" value="1"/>
</dbReference>
<keyword evidence="12 18" id="KW-0249">Electron transport</keyword>
<evidence type="ECO:0000256" key="19">
    <source>
        <dbReference type="SAM" id="Phobius"/>
    </source>
</evidence>
<dbReference type="RefSeq" id="YP_009627144.1">
    <property type="nucleotide sequence ID" value="NC_042147.1"/>
</dbReference>
<evidence type="ECO:0000259" key="20">
    <source>
        <dbReference type="PROSITE" id="PS50857"/>
    </source>
</evidence>
<feature type="domain" description="Cytochrome oxidase subunit II copper A binding" evidence="20">
    <location>
        <begin position="92"/>
        <end position="225"/>
    </location>
</feature>
<evidence type="ECO:0000256" key="4">
    <source>
        <dbReference type="ARBA" id="ARBA00015946"/>
    </source>
</evidence>
<evidence type="ECO:0000256" key="14">
    <source>
        <dbReference type="ARBA" id="ARBA00023008"/>
    </source>
</evidence>
<geneLocation type="mitochondrion" evidence="22"/>
<comment type="function">
    <text evidence="18">Component of the cytochrome c oxidase, the last enzyme in the mitochondrial electron transport chain which drives oxidative phosphorylation. The respiratory chain contains 3 multisubunit complexes succinate dehydrogenase (complex II, CII), ubiquinol-cytochrome c oxidoreductase (cytochrome b-c1 complex, complex III, CIII) and cytochrome c oxidase (complex IV, CIV), that cooperate to transfer electrons derived from NADH and succinate to molecular oxygen, creating an electrochemical gradient over the inner membrane that drives transmembrane transport and the ATP synthase. Cytochrome c oxidase is the component of the respiratory chain that catalyzes the reduction of oxygen to water. Electrons originating from reduced cytochrome c in the intermembrane space (IMS) are transferred via the dinuclear copper A center (CU(A)) of subunit 2 and heme A of subunit 1 to the active site in subunit 1, a binuclear center (BNC) formed by heme A3 and copper B (CU(B)). The BNC reduces molecular oxygen to 2 water molecules using 4 electrons from cytochrome c in the IMS and 4 protons from the mitochondrial matrix.</text>
</comment>
<dbReference type="InterPro" id="IPR011759">
    <property type="entry name" value="Cyt_c_oxidase_su2_TM_dom"/>
</dbReference>
<reference evidence="22" key="1">
    <citation type="journal article" date="2019" name="Mitochondrial DNA Part B Resour">
        <title>The complete mitochondrial genome of Artemia sinica Cai, 1989 (Crustacea: Anostraca) using next-generation sequencing.</title>
        <authorList>
            <person name="Asem A."/>
            <person name="Li W."/>
            <person name="Wang P.-Z."/>
            <person name="Eimanifar A."/>
            <person name="Shen C.-Y."/>
            <person name="De Vos S."/>
            <person name="Van Stappen G."/>
        </authorList>
    </citation>
    <scope>NUCLEOTIDE SEQUENCE</scope>
</reference>
<evidence type="ECO:0000256" key="1">
    <source>
        <dbReference type="ARBA" id="ARBA00004448"/>
    </source>
</evidence>
<dbReference type="CDD" id="cd13912">
    <property type="entry name" value="CcO_II_C"/>
    <property type="match status" value="1"/>
</dbReference>
<evidence type="ECO:0000256" key="11">
    <source>
        <dbReference type="ARBA" id="ARBA00022967"/>
    </source>
</evidence>
<dbReference type="InterPro" id="IPR001505">
    <property type="entry name" value="Copper_CuA"/>
</dbReference>
<name>A0A4D6I8M6_9CRUS</name>
<dbReference type="NCBIfam" id="TIGR02866">
    <property type="entry name" value="CoxB"/>
    <property type="match status" value="1"/>
</dbReference>
<evidence type="ECO:0000313" key="22">
    <source>
        <dbReference type="EMBL" id="QCC61935.1"/>
    </source>
</evidence>
<protein>
    <recommendedName>
        <fullName evidence="4 18">Cytochrome c oxidase subunit 2</fullName>
    </recommendedName>
</protein>
<keyword evidence="9 18" id="KW-0999">Mitochondrion inner membrane</keyword>
<feature type="transmembrane region" description="Helical" evidence="19">
    <location>
        <begin position="67"/>
        <end position="87"/>
    </location>
</feature>
<comment type="cofactor">
    <cofactor evidence="18">
        <name>Cu cation</name>
        <dbReference type="ChEBI" id="CHEBI:23378"/>
    </cofactor>
    <text evidence="18">Binds a copper A center.</text>
</comment>
<feature type="transmembrane region" description="Helical" evidence="19">
    <location>
        <begin position="20"/>
        <end position="46"/>
    </location>
</feature>
<dbReference type="Gene3D" id="1.10.287.90">
    <property type="match status" value="1"/>
</dbReference>
<dbReference type="PROSITE" id="PS50857">
    <property type="entry name" value="COX2_CUA"/>
    <property type="match status" value="1"/>
</dbReference>
<evidence type="ECO:0000256" key="6">
    <source>
        <dbReference type="ARBA" id="ARBA00022660"/>
    </source>
</evidence>
<comment type="catalytic activity">
    <reaction evidence="17">
        <text>4 Fe(II)-[cytochrome c] + O2 + 8 H(+)(in) = 4 Fe(III)-[cytochrome c] + 2 H2O + 4 H(+)(out)</text>
        <dbReference type="Rhea" id="RHEA:11436"/>
        <dbReference type="Rhea" id="RHEA-COMP:10350"/>
        <dbReference type="Rhea" id="RHEA-COMP:14399"/>
        <dbReference type="ChEBI" id="CHEBI:15377"/>
        <dbReference type="ChEBI" id="CHEBI:15378"/>
        <dbReference type="ChEBI" id="CHEBI:15379"/>
        <dbReference type="ChEBI" id="CHEBI:29033"/>
        <dbReference type="ChEBI" id="CHEBI:29034"/>
        <dbReference type="EC" id="7.1.1.9"/>
    </reaction>
    <physiologicalReaction direction="left-to-right" evidence="17">
        <dbReference type="Rhea" id="RHEA:11437"/>
    </physiologicalReaction>
</comment>
<evidence type="ECO:0000256" key="13">
    <source>
        <dbReference type="ARBA" id="ARBA00022989"/>
    </source>
</evidence>
<dbReference type="GO" id="GO:0005743">
    <property type="term" value="C:mitochondrial inner membrane"/>
    <property type="evidence" value="ECO:0007669"/>
    <property type="project" value="UniProtKB-SubCell"/>
</dbReference>
<dbReference type="SUPFAM" id="SSF81464">
    <property type="entry name" value="Cytochrome c oxidase subunit II-like, transmembrane region"/>
    <property type="match status" value="1"/>
</dbReference>
<keyword evidence="10" id="KW-0460">Magnesium</keyword>
<keyword evidence="8 18" id="KW-0479">Metal-binding</keyword>
<comment type="subcellular location">
    <subcellularLocation>
        <location evidence="1 18">Mitochondrion inner membrane</location>
        <topology evidence="1 18">Multi-pass membrane protein</topology>
    </subcellularLocation>
</comment>
<dbReference type="SUPFAM" id="SSF49503">
    <property type="entry name" value="Cupredoxins"/>
    <property type="match status" value="1"/>
</dbReference>
<dbReference type="AlphaFoldDB" id="A0A4D6I8M6"/>
<dbReference type="EMBL" id="MK069595">
    <property type="protein sequence ID" value="QCC61935.1"/>
    <property type="molecule type" value="Genomic_DNA"/>
</dbReference>
<evidence type="ECO:0000256" key="3">
    <source>
        <dbReference type="ARBA" id="ARBA00011164"/>
    </source>
</evidence>
<evidence type="ECO:0000256" key="8">
    <source>
        <dbReference type="ARBA" id="ARBA00022723"/>
    </source>
</evidence>
<dbReference type="InterPro" id="IPR002429">
    <property type="entry name" value="CcO_II-like_C"/>
</dbReference>
<keyword evidence="13 19" id="KW-1133">Transmembrane helix</keyword>
<dbReference type="GeneID" id="40136268"/>
<feature type="domain" description="Cytochrome oxidase subunit II transmembrane region profile" evidence="21">
    <location>
        <begin position="1"/>
        <end position="91"/>
    </location>
</feature>
<comment type="similarity">
    <text evidence="2 18">Belongs to the cytochrome c oxidase subunit 2 family.</text>
</comment>
<keyword evidence="5 18" id="KW-0813">Transport</keyword>
<dbReference type="CTD" id="4513"/>
<keyword evidence="7 18" id="KW-0812">Transmembrane</keyword>
<keyword evidence="16 18" id="KW-0472">Membrane</keyword>
<dbReference type="GO" id="GO:0005507">
    <property type="term" value="F:copper ion binding"/>
    <property type="evidence" value="ECO:0007669"/>
    <property type="project" value="InterPro"/>
</dbReference>
<evidence type="ECO:0000256" key="5">
    <source>
        <dbReference type="ARBA" id="ARBA00022448"/>
    </source>
</evidence>
<proteinExistence type="inferred from homology"/>
<keyword evidence="11" id="KW-1278">Translocase</keyword>
<gene>
    <name evidence="22" type="primary">COX2</name>
</gene>
<keyword evidence="15 18" id="KW-0496">Mitochondrion</keyword>
<comment type="subunit">
    <text evidence="3">Component of the cytochrome c oxidase (complex IV, CIV), a multisubunit enzyme composed of a catalytic core of 3 subunits and several supernumerary subunits. The complex exists as a monomer or a dimer and forms supercomplexes (SCs) in the inner mitochondrial membrane with ubiquinol-cytochrome c oxidoreductase (cytochrome b-c1 complex, complex III, CIII).</text>
</comment>
<dbReference type="PRINTS" id="PR01166">
    <property type="entry name" value="CYCOXIDASEII"/>
</dbReference>
<evidence type="ECO:0000256" key="12">
    <source>
        <dbReference type="ARBA" id="ARBA00022982"/>
    </source>
</evidence>
<dbReference type="PROSITE" id="PS50999">
    <property type="entry name" value="COX2_TM"/>
    <property type="match status" value="1"/>
</dbReference>
<evidence type="ECO:0000256" key="7">
    <source>
        <dbReference type="ARBA" id="ARBA00022692"/>
    </source>
</evidence>
<dbReference type="Gene3D" id="2.60.40.420">
    <property type="entry name" value="Cupredoxins - blue copper proteins"/>
    <property type="match status" value="1"/>
</dbReference>
<accession>A0A4D6I8M6</accession>
<dbReference type="InterPro" id="IPR036257">
    <property type="entry name" value="Cyt_c_oxidase_su2_TM_sf"/>
</dbReference>
<dbReference type="InterPro" id="IPR034210">
    <property type="entry name" value="CcO_II_C"/>
</dbReference>
<sequence length="227" mass="25857">MSQWFQLGLQNGNSPLMEQLIFFHDHALLVVILITSLVGFFLAALFSNKFLHRYLLDGQAIETVWTVIPAVILVAIALPSIRLLYLIDEIHNPALTIKVTGHQWYWSYEYSDFDDIQFDSYMIPSNELSKGMYRLLDVDNRMPVPYNQAIRLMITSDDVLHSWAVPSLGIKMDAVPGRLNQSSLLVNMPGVFYGQCSEICGSGHSFMPIVIESISENDFLKWLELQI</sequence>
<evidence type="ECO:0000256" key="15">
    <source>
        <dbReference type="ARBA" id="ARBA00023128"/>
    </source>
</evidence>
<organism evidence="22">
    <name type="scientific">Artemia sinica</name>
    <dbReference type="NCBI Taxonomy" id="112780"/>
    <lineage>
        <taxon>Eukaryota</taxon>
        <taxon>Metazoa</taxon>
        <taxon>Ecdysozoa</taxon>
        <taxon>Arthropoda</taxon>
        <taxon>Crustacea</taxon>
        <taxon>Branchiopoda</taxon>
        <taxon>Anostraca</taxon>
        <taxon>Artemiidae</taxon>
        <taxon>Artemia</taxon>
    </lineage>
</organism>
<dbReference type="GO" id="GO:0004129">
    <property type="term" value="F:cytochrome-c oxidase activity"/>
    <property type="evidence" value="ECO:0007669"/>
    <property type="project" value="UniProtKB-EC"/>
</dbReference>
<dbReference type="Pfam" id="PF00116">
    <property type="entry name" value="COX2"/>
    <property type="match status" value="1"/>
</dbReference>
<dbReference type="GO" id="GO:0016491">
    <property type="term" value="F:oxidoreductase activity"/>
    <property type="evidence" value="ECO:0007669"/>
    <property type="project" value="InterPro"/>
</dbReference>
<dbReference type="FunFam" id="2.60.40.420:FF:000001">
    <property type="entry name" value="Cytochrome c oxidase subunit 2"/>
    <property type="match status" value="1"/>
</dbReference>
<keyword evidence="14 18" id="KW-0186">Copper</keyword>
<dbReference type="InterPro" id="IPR045187">
    <property type="entry name" value="CcO_II"/>
</dbReference>
<evidence type="ECO:0000256" key="16">
    <source>
        <dbReference type="ARBA" id="ARBA00023136"/>
    </source>
</evidence>
<dbReference type="InterPro" id="IPR014222">
    <property type="entry name" value="Cyt_c_oxidase_su2"/>
</dbReference>
<dbReference type="PROSITE" id="PS00078">
    <property type="entry name" value="COX2"/>
    <property type="match status" value="1"/>
</dbReference>
<dbReference type="Pfam" id="PF02790">
    <property type="entry name" value="COX2_TM"/>
    <property type="match status" value="1"/>
</dbReference>
<evidence type="ECO:0000256" key="17">
    <source>
        <dbReference type="ARBA" id="ARBA00049512"/>
    </source>
</evidence>
<dbReference type="InterPro" id="IPR008972">
    <property type="entry name" value="Cupredoxin"/>
</dbReference>
<keyword evidence="6 18" id="KW-0679">Respiratory chain</keyword>
<evidence type="ECO:0000256" key="10">
    <source>
        <dbReference type="ARBA" id="ARBA00022842"/>
    </source>
</evidence>
<evidence type="ECO:0000256" key="9">
    <source>
        <dbReference type="ARBA" id="ARBA00022792"/>
    </source>
</evidence>
<dbReference type="PANTHER" id="PTHR22888">
    <property type="entry name" value="CYTOCHROME C OXIDASE, SUBUNIT II"/>
    <property type="match status" value="1"/>
</dbReference>
<dbReference type="PANTHER" id="PTHR22888:SF9">
    <property type="entry name" value="CYTOCHROME C OXIDASE SUBUNIT 2"/>
    <property type="match status" value="1"/>
</dbReference>